<keyword evidence="10" id="KW-1185">Reference proteome</keyword>
<feature type="transmembrane region" description="Helical" evidence="8">
    <location>
        <begin position="202"/>
        <end position="223"/>
    </location>
</feature>
<feature type="transmembrane region" description="Helical" evidence="8">
    <location>
        <begin position="72"/>
        <end position="92"/>
    </location>
</feature>
<dbReference type="FunFam" id="1.10.3470.10:FF:000001">
    <property type="entry name" value="Vitamin B12 ABC transporter permease BtuC"/>
    <property type="match status" value="1"/>
</dbReference>
<dbReference type="PANTHER" id="PTHR30472">
    <property type="entry name" value="FERRIC ENTEROBACTIN TRANSPORT SYSTEM PERMEASE PROTEIN"/>
    <property type="match status" value="1"/>
</dbReference>
<dbReference type="PANTHER" id="PTHR30472:SF1">
    <property type="entry name" value="FE(3+) DICITRATE TRANSPORT SYSTEM PERMEASE PROTEIN FECC-RELATED"/>
    <property type="match status" value="1"/>
</dbReference>
<evidence type="ECO:0000256" key="8">
    <source>
        <dbReference type="SAM" id="Phobius"/>
    </source>
</evidence>
<organism evidence="9 10">
    <name type="scientific">Actinophytocola xinjiangensis</name>
    <dbReference type="NCBI Taxonomy" id="485602"/>
    <lineage>
        <taxon>Bacteria</taxon>
        <taxon>Bacillati</taxon>
        <taxon>Actinomycetota</taxon>
        <taxon>Actinomycetes</taxon>
        <taxon>Pseudonocardiales</taxon>
        <taxon>Pseudonocardiaceae</taxon>
    </lineage>
</organism>
<keyword evidence="7 8" id="KW-0472">Membrane</keyword>
<name>A0A7Z1AYJ0_9PSEU</name>
<dbReference type="InterPro" id="IPR000522">
    <property type="entry name" value="ABC_transptr_permease_BtuC"/>
</dbReference>
<keyword evidence="4" id="KW-1003">Cell membrane</keyword>
<comment type="similarity">
    <text evidence="2">Belongs to the binding-protein-dependent transport system permease family. FecCD subfamily.</text>
</comment>
<evidence type="ECO:0000256" key="6">
    <source>
        <dbReference type="ARBA" id="ARBA00022989"/>
    </source>
</evidence>
<evidence type="ECO:0000256" key="4">
    <source>
        <dbReference type="ARBA" id="ARBA00022475"/>
    </source>
</evidence>
<dbReference type="AlphaFoldDB" id="A0A7Z1AYJ0"/>
<dbReference type="InterPro" id="IPR037294">
    <property type="entry name" value="ABC_BtuC-like"/>
</dbReference>
<dbReference type="SUPFAM" id="SSF81345">
    <property type="entry name" value="ABC transporter involved in vitamin B12 uptake, BtuC"/>
    <property type="match status" value="1"/>
</dbReference>
<dbReference type="OrthoDB" id="9782305at2"/>
<feature type="transmembrane region" description="Helical" evidence="8">
    <location>
        <begin position="128"/>
        <end position="146"/>
    </location>
</feature>
<dbReference type="Proteomes" id="UP000185696">
    <property type="component" value="Unassembled WGS sequence"/>
</dbReference>
<dbReference type="GO" id="GO:0005886">
    <property type="term" value="C:plasma membrane"/>
    <property type="evidence" value="ECO:0007669"/>
    <property type="project" value="UniProtKB-SubCell"/>
</dbReference>
<comment type="caution">
    <text evidence="9">The sequence shown here is derived from an EMBL/GenBank/DDBJ whole genome shotgun (WGS) entry which is preliminary data.</text>
</comment>
<dbReference type="Pfam" id="PF01032">
    <property type="entry name" value="FecCD"/>
    <property type="match status" value="1"/>
</dbReference>
<gene>
    <name evidence="9" type="ORF">BLA60_18640</name>
</gene>
<feature type="transmembrane region" description="Helical" evidence="8">
    <location>
        <begin position="15"/>
        <end position="36"/>
    </location>
</feature>
<dbReference type="GO" id="GO:0022857">
    <property type="term" value="F:transmembrane transporter activity"/>
    <property type="evidence" value="ECO:0007669"/>
    <property type="project" value="InterPro"/>
</dbReference>
<keyword evidence="6 8" id="KW-1133">Transmembrane helix</keyword>
<dbReference type="CDD" id="cd06550">
    <property type="entry name" value="TM_ABC_iron-siderophores_like"/>
    <property type="match status" value="1"/>
</dbReference>
<dbReference type="EMBL" id="MSIF01000008">
    <property type="protein sequence ID" value="OLF09792.1"/>
    <property type="molecule type" value="Genomic_DNA"/>
</dbReference>
<comment type="subcellular location">
    <subcellularLocation>
        <location evidence="1">Cell membrane</location>
        <topology evidence="1">Multi-pass membrane protein</topology>
    </subcellularLocation>
</comment>
<feature type="transmembrane region" description="Helical" evidence="8">
    <location>
        <begin position="288"/>
        <end position="310"/>
    </location>
</feature>
<dbReference type="Gene3D" id="1.10.3470.10">
    <property type="entry name" value="ABC transporter involved in vitamin B12 uptake, BtuC"/>
    <property type="match status" value="1"/>
</dbReference>
<keyword evidence="5 8" id="KW-0812">Transmembrane</keyword>
<feature type="transmembrane region" description="Helical" evidence="8">
    <location>
        <begin position="158"/>
        <end position="181"/>
    </location>
</feature>
<reference evidence="9 10" key="1">
    <citation type="submission" date="2016-12" db="EMBL/GenBank/DDBJ databases">
        <title>The draft genome sequence of Actinophytocola xinjiangensis.</title>
        <authorList>
            <person name="Wang W."/>
            <person name="Yuan L."/>
        </authorList>
    </citation>
    <scope>NUCLEOTIDE SEQUENCE [LARGE SCALE GENOMIC DNA]</scope>
    <source>
        <strain evidence="9 10">CGMCC 4.4663</strain>
    </source>
</reference>
<keyword evidence="3" id="KW-0813">Transport</keyword>
<evidence type="ECO:0000256" key="1">
    <source>
        <dbReference type="ARBA" id="ARBA00004651"/>
    </source>
</evidence>
<evidence type="ECO:0000256" key="2">
    <source>
        <dbReference type="ARBA" id="ARBA00007935"/>
    </source>
</evidence>
<evidence type="ECO:0000256" key="3">
    <source>
        <dbReference type="ARBA" id="ARBA00022448"/>
    </source>
</evidence>
<evidence type="ECO:0000256" key="5">
    <source>
        <dbReference type="ARBA" id="ARBA00022692"/>
    </source>
</evidence>
<dbReference type="GO" id="GO:0033214">
    <property type="term" value="P:siderophore-iron import into cell"/>
    <property type="evidence" value="ECO:0007669"/>
    <property type="project" value="TreeGrafter"/>
</dbReference>
<accession>A0A7Z1AYJ0</accession>
<feature type="transmembrane region" description="Helical" evidence="8">
    <location>
        <begin position="243"/>
        <end position="276"/>
    </location>
</feature>
<protein>
    <submittedName>
        <fullName evidence="9">Iron ABC transporter permease</fullName>
    </submittedName>
</protein>
<evidence type="ECO:0000313" key="9">
    <source>
        <dbReference type="EMBL" id="OLF09792.1"/>
    </source>
</evidence>
<evidence type="ECO:0000256" key="7">
    <source>
        <dbReference type="ARBA" id="ARBA00023136"/>
    </source>
</evidence>
<feature type="transmembrane region" description="Helical" evidence="8">
    <location>
        <begin position="316"/>
        <end position="334"/>
    </location>
</feature>
<feature type="transmembrane region" description="Helical" evidence="8">
    <location>
        <begin position="104"/>
        <end position="121"/>
    </location>
</feature>
<sequence>MVSTAALPVRRAARVWWWLGGAALVLVALSAVSLLVGSKAIPVATVLDALTAFDPTNNDHLFVREERLPRTLLGLLVGIGLGLAGTVMQAVARNPLADPGVLGINAGASFLVVVGITVFGVGSLSGYVWFAFAGALLATVLVYGVGALGREGATAVKIALSGAAANAAFVSLTTTVLLSDTDAFERFRLWQVGSLAGRDGEVLAQVAPFLIAGAVLAVASGRLLNTLTLGDDVARGLGQNVALARVIAGVTVVLLAGAATAAAGPIAFVGLAVPPVARMVAGTDHRIVLPAALLFAPILVLVADIVGRVVARPGEVQVGIVTAVLGAPVFIALVRRR</sequence>
<proteinExistence type="inferred from homology"/>
<evidence type="ECO:0000313" key="10">
    <source>
        <dbReference type="Proteomes" id="UP000185696"/>
    </source>
</evidence>